<dbReference type="PROSITE" id="PS50106">
    <property type="entry name" value="PDZ"/>
    <property type="match status" value="1"/>
</dbReference>
<proteinExistence type="inferred from homology"/>
<keyword evidence="6" id="KW-0472">Membrane</keyword>
<dbReference type="InterPro" id="IPR051201">
    <property type="entry name" value="Chloro_Bact_Ser_Proteases"/>
</dbReference>
<accession>A0A090IV29</accession>
<dbReference type="Gene3D" id="2.40.10.10">
    <property type="entry name" value="Trypsin-like serine proteases"/>
    <property type="match status" value="2"/>
</dbReference>
<evidence type="ECO:0000256" key="3">
    <source>
        <dbReference type="ARBA" id="ARBA00022801"/>
    </source>
</evidence>
<evidence type="ECO:0000313" key="9">
    <source>
        <dbReference type="Proteomes" id="UP000040576"/>
    </source>
</evidence>
<evidence type="ECO:0000256" key="4">
    <source>
        <dbReference type="ARBA" id="ARBA00022825"/>
    </source>
</evidence>
<dbReference type="Gene3D" id="2.30.42.10">
    <property type="match status" value="1"/>
</dbReference>
<reference evidence="8 9" key="1">
    <citation type="submission" date="2014-07" db="EMBL/GenBank/DDBJ databases">
        <authorList>
            <person name="Wibberg Daniel"/>
        </authorList>
    </citation>
    <scope>NUCLEOTIDE SEQUENCE [LARGE SCALE GENOMIC DNA]</scope>
</reference>
<dbReference type="PANTHER" id="PTHR43343">
    <property type="entry name" value="PEPTIDASE S12"/>
    <property type="match status" value="1"/>
</dbReference>
<dbReference type="AlphaFoldDB" id="A0A090IV29"/>
<keyword evidence="3 8" id="KW-0378">Hydrolase</keyword>
<keyword evidence="6" id="KW-1133">Transmembrane helix</keyword>
<keyword evidence="6" id="KW-0812">Transmembrane</keyword>
<dbReference type="Pfam" id="PF13180">
    <property type="entry name" value="PDZ_2"/>
    <property type="match status" value="1"/>
</dbReference>
<keyword evidence="4" id="KW-0720">Serine protease</keyword>
<evidence type="ECO:0000256" key="6">
    <source>
        <dbReference type="SAM" id="Phobius"/>
    </source>
</evidence>
<feature type="region of interest" description="Disordered" evidence="5">
    <location>
        <begin position="1"/>
        <end position="74"/>
    </location>
</feature>
<dbReference type="InterPro" id="IPR001478">
    <property type="entry name" value="PDZ"/>
</dbReference>
<dbReference type="InterPro" id="IPR001940">
    <property type="entry name" value="Peptidase_S1C"/>
</dbReference>
<dbReference type="SUPFAM" id="SSF50156">
    <property type="entry name" value="PDZ domain-like"/>
    <property type="match status" value="1"/>
</dbReference>
<dbReference type="SMART" id="SM00228">
    <property type="entry name" value="PDZ"/>
    <property type="match status" value="1"/>
</dbReference>
<dbReference type="GO" id="GO:0004252">
    <property type="term" value="F:serine-type endopeptidase activity"/>
    <property type="evidence" value="ECO:0007669"/>
    <property type="project" value="InterPro"/>
</dbReference>
<comment type="similarity">
    <text evidence="1">Belongs to the peptidase S1C family.</text>
</comment>
<evidence type="ECO:0000313" key="8">
    <source>
        <dbReference type="EMBL" id="CEE01562.1"/>
    </source>
</evidence>
<gene>
    <name evidence="8" type="primary">htrB</name>
    <name evidence="8" type="ORF">BT1A1_1734</name>
</gene>
<dbReference type="RefSeq" id="WP_051989070.1">
    <property type="nucleotide sequence ID" value="NZ_CCRF01000050.1"/>
</dbReference>
<evidence type="ECO:0000256" key="1">
    <source>
        <dbReference type="ARBA" id="ARBA00010541"/>
    </source>
</evidence>
<dbReference type="Pfam" id="PF13365">
    <property type="entry name" value="Trypsin_2"/>
    <property type="match status" value="1"/>
</dbReference>
<dbReference type="PRINTS" id="PR00834">
    <property type="entry name" value="PROTEASES2C"/>
</dbReference>
<feature type="compositionally biased region" description="Basic and acidic residues" evidence="5">
    <location>
        <begin position="1"/>
        <end position="18"/>
    </location>
</feature>
<feature type="compositionally biased region" description="Basic and acidic residues" evidence="5">
    <location>
        <begin position="43"/>
        <end position="54"/>
    </location>
</feature>
<feature type="compositionally biased region" description="Basic and acidic residues" evidence="5">
    <location>
        <begin position="64"/>
        <end position="73"/>
    </location>
</feature>
<feature type="domain" description="PDZ" evidence="7">
    <location>
        <begin position="349"/>
        <end position="425"/>
    </location>
</feature>
<dbReference type="PANTHER" id="PTHR43343:SF3">
    <property type="entry name" value="PROTEASE DO-LIKE 8, CHLOROPLASTIC"/>
    <property type="match status" value="1"/>
</dbReference>
<keyword evidence="9" id="KW-1185">Reference proteome</keyword>
<evidence type="ECO:0000256" key="2">
    <source>
        <dbReference type="ARBA" id="ARBA00022670"/>
    </source>
</evidence>
<dbReference type="MEROPS" id="S01.B81"/>
<dbReference type="SUPFAM" id="SSF50494">
    <property type="entry name" value="Trypsin-like serine proteases"/>
    <property type="match status" value="1"/>
</dbReference>
<feature type="transmembrane region" description="Helical" evidence="6">
    <location>
        <begin position="84"/>
        <end position="107"/>
    </location>
</feature>
<organism evidence="8 9">
    <name type="scientific">Caldibacillus thermoamylovorans</name>
    <dbReference type="NCBI Taxonomy" id="35841"/>
    <lineage>
        <taxon>Bacteria</taxon>
        <taxon>Bacillati</taxon>
        <taxon>Bacillota</taxon>
        <taxon>Bacilli</taxon>
        <taxon>Bacillales</taxon>
        <taxon>Bacillaceae</taxon>
        <taxon>Caldibacillus</taxon>
    </lineage>
</organism>
<dbReference type="Proteomes" id="UP000040576">
    <property type="component" value="Unassembled WGS sequence"/>
</dbReference>
<dbReference type="InterPro" id="IPR009003">
    <property type="entry name" value="Peptidase_S1_PA"/>
</dbReference>
<feature type="compositionally biased region" description="Polar residues" evidence="5">
    <location>
        <begin position="19"/>
        <end position="41"/>
    </location>
</feature>
<dbReference type="InterPro" id="IPR036034">
    <property type="entry name" value="PDZ_sf"/>
</dbReference>
<evidence type="ECO:0000259" key="7">
    <source>
        <dbReference type="PROSITE" id="PS50106"/>
    </source>
</evidence>
<evidence type="ECO:0000256" key="5">
    <source>
        <dbReference type="SAM" id="MobiDB-lite"/>
    </source>
</evidence>
<name>A0A090IV29_9BACI</name>
<dbReference type="EC" id="3.4.21.107" evidence="8"/>
<dbReference type="EMBL" id="CCRF01000050">
    <property type="protein sequence ID" value="CEE01562.1"/>
    <property type="molecule type" value="Genomic_DNA"/>
</dbReference>
<dbReference type="InterPro" id="IPR043504">
    <property type="entry name" value="Peptidase_S1_PA_chymotrypsin"/>
</dbReference>
<keyword evidence="2 8" id="KW-0645">Protease</keyword>
<sequence length="461" mass="49622">MEDFTNKNHDESFDKPIDNDQNVDQNAMNKTTKQSDGNDLQTNEEHANSQETVRHSSTNTSSDPNDHLNEDRNKKKRKFNVKTIGSNLLVGIISSVLTVGLVSYFGFPANGNDDGDTTSDAKVVQPVSKDAVYTSTFTKADQATIADIVEEMSPTIVGVINLQKMQSQFNLQSESVQTGSGSGVIFKKDDKYGYIITNNHVIEGANEIQVSLYSGEKVKAEVVGADALTDLAVLKIDGKYVNEVASFGDSSQLRTGDEVIAIGNPLGEEFSRTVTQGIVSATERSISVNTSAGEWEITAIQTDAAINPGNSGGALINANGEVIGINSLKIAEDGVEGLGFAIPSNDVIPIAEELINNGEIKRPYLGIQMYDVSNIVQFYRQSMFGNLENGIVVAAVEPDSPAAKAGLKVNDVIVGIDGNEIKNVTELRKYLYSKVTPGDSVKIDFYRDGNKQTVTVETTSS</sequence>
<dbReference type="GO" id="GO:0006508">
    <property type="term" value="P:proteolysis"/>
    <property type="evidence" value="ECO:0007669"/>
    <property type="project" value="UniProtKB-KW"/>
</dbReference>
<protein>
    <submittedName>
        <fullName evidence="8">Serine protease Do-like HtrB</fullName>
        <ecNumber evidence="8">3.4.21.107</ecNumber>
    </submittedName>
</protein>